<evidence type="ECO:0000256" key="2">
    <source>
        <dbReference type="SAM" id="MobiDB-lite"/>
    </source>
</evidence>
<dbReference type="GO" id="GO:0009190">
    <property type="term" value="P:cyclic nucleotide biosynthetic process"/>
    <property type="evidence" value="ECO:0007669"/>
    <property type="project" value="InterPro"/>
</dbReference>
<evidence type="ECO:0000313" key="4">
    <source>
        <dbReference type="EMBL" id="MCM0621072.1"/>
    </source>
</evidence>
<keyword evidence="5" id="KW-1185">Reference proteome</keyword>
<proteinExistence type="inferred from homology"/>
<comment type="similarity">
    <text evidence="1">Belongs to the adenylyl cyclase class-3 family.</text>
</comment>
<dbReference type="CDD" id="cd07302">
    <property type="entry name" value="CHD"/>
    <property type="match status" value="1"/>
</dbReference>
<dbReference type="InterPro" id="IPR050697">
    <property type="entry name" value="Adenylyl/Guanylyl_Cyclase_3/4"/>
</dbReference>
<dbReference type="Proteomes" id="UP001139485">
    <property type="component" value="Unassembled WGS sequence"/>
</dbReference>
<dbReference type="InterPro" id="IPR029787">
    <property type="entry name" value="Nucleotide_cyclase"/>
</dbReference>
<feature type="compositionally biased region" description="Basic and acidic residues" evidence="2">
    <location>
        <begin position="17"/>
        <end position="35"/>
    </location>
</feature>
<sequence>MGRRERSAAPGAVADAADQHADEHAAQDPGRHPDLTDEPTVDLVLAPPDDRAETTRGLVAALGNVEELLLGGPPHLTRVEVAARAGVPMDVAESLWRSLGFAHADDDQVAFTDADVTALRITAELEALGVLDPGSRTALVRTWGRSFARLAEWQTSLLARVAVSQMDEVQGDPALLLQALADEVLPRVERLQSYAWRRHLAASATRRLASGEEVPEDPASDPILSLAVCFCDIVGFTSTARGLREPELVDFIETFEDACAEAAVDHGGRIVKSIGDEVLLVADTVEEALRIACDLTARGEDEDDPFPRVRVGIAYGEVVARLGDVLGPVVNVAARLTSIARPGAILVDDGAAEVLADAPDVRLKRLHRTTVKGYRKLQPWLVRPPEPPPPAEESPE</sequence>
<protein>
    <submittedName>
        <fullName evidence="4">Adenylate/guanylate cyclase domain-containing protein</fullName>
    </submittedName>
</protein>
<gene>
    <name evidence="4" type="ORF">M8330_12300</name>
</gene>
<reference evidence="4" key="1">
    <citation type="submission" date="2022-05" db="EMBL/GenBank/DDBJ databases">
        <authorList>
            <person name="Tuo L."/>
        </authorList>
    </citation>
    <scope>NUCLEOTIDE SEQUENCE</scope>
    <source>
        <strain evidence="4">BSK12Z-4</strain>
    </source>
</reference>
<dbReference type="InterPro" id="IPR001054">
    <property type="entry name" value="A/G_cyclase"/>
</dbReference>
<dbReference type="PANTHER" id="PTHR43081">
    <property type="entry name" value="ADENYLATE CYCLASE, TERMINAL-DIFFERENTIATION SPECIFIC-RELATED"/>
    <property type="match status" value="1"/>
</dbReference>
<dbReference type="RefSeq" id="WP_250827553.1">
    <property type="nucleotide sequence ID" value="NZ_JAMOIL010000013.1"/>
</dbReference>
<dbReference type="SMART" id="SM00044">
    <property type="entry name" value="CYCc"/>
    <property type="match status" value="1"/>
</dbReference>
<feature type="domain" description="Guanylate cyclase" evidence="3">
    <location>
        <begin position="227"/>
        <end position="337"/>
    </location>
</feature>
<evidence type="ECO:0000256" key="1">
    <source>
        <dbReference type="ARBA" id="ARBA00005381"/>
    </source>
</evidence>
<dbReference type="Pfam" id="PF00211">
    <property type="entry name" value="Guanylate_cyc"/>
    <property type="match status" value="1"/>
</dbReference>
<dbReference type="Gene3D" id="3.30.70.1230">
    <property type="entry name" value="Nucleotide cyclase"/>
    <property type="match status" value="1"/>
</dbReference>
<evidence type="ECO:0000259" key="3">
    <source>
        <dbReference type="PROSITE" id="PS50125"/>
    </source>
</evidence>
<evidence type="ECO:0000313" key="5">
    <source>
        <dbReference type="Proteomes" id="UP001139485"/>
    </source>
</evidence>
<dbReference type="GO" id="GO:0035556">
    <property type="term" value="P:intracellular signal transduction"/>
    <property type="evidence" value="ECO:0007669"/>
    <property type="project" value="InterPro"/>
</dbReference>
<comment type="caution">
    <text evidence="4">The sequence shown here is derived from an EMBL/GenBank/DDBJ whole genome shotgun (WGS) entry which is preliminary data.</text>
</comment>
<organism evidence="4 5">
    <name type="scientific">Nocardioides bruguierae</name>
    <dbReference type="NCBI Taxonomy" id="2945102"/>
    <lineage>
        <taxon>Bacteria</taxon>
        <taxon>Bacillati</taxon>
        <taxon>Actinomycetota</taxon>
        <taxon>Actinomycetes</taxon>
        <taxon>Propionibacteriales</taxon>
        <taxon>Nocardioidaceae</taxon>
        <taxon>Nocardioides</taxon>
    </lineage>
</organism>
<dbReference type="PANTHER" id="PTHR43081:SF1">
    <property type="entry name" value="ADENYLATE CYCLASE, TERMINAL-DIFFERENTIATION SPECIFIC"/>
    <property type="match status" value="1"/>
</dbReference>
<dbReference type="PROSITE" id="PS50125">
    <property type="entry name" value="GUANYLATE_CYCLASE_2"/>
    <property type="match status" value="1"/>
</dbReference>
<dbReference type="SUPFAM" id="SSF55073">
    <property type="entry name" value="Nucleotide cyclase"/>
    <property type="match status" value="1"/>
</dbReference>
<accession>A0A9X2D863</accession>
<dbReference type="GO" id="GO:0004016">
    <property type="term" value="F:adenylate cyclase activity"/>
    <property type="evidence" value="ECO:0007669"/>
    <property type="project" value="UniProtKB-ARBA"/>
</dbReference>
<name>A0A9X2D863_9ACTN</name>
<feature type="region of interest" description="Disordered" evidence="2">
    <location>
        <begin position="1"/>
        <end position="39"/>
    </location>
</feature>
<dbReference type="AlphaFoldDB" id="A0A9X2D863"/>
<dbReference type="EMBL" id="JAMOIL010000013">
    <property type="protein sequence ID" value="MCM0621072.1"/>
    <property type="molecule type" value="Genomic_DNA"/>
</dbReference>